<dbReference type="AlphaFoldDB" id="F8PYP8"/>
<reference evidence="2" key="1">
    <citation type="journal article" date="2011" name="Science">
        <title>The plant cell wall-decomposing machinery underlies the functional diversity of forest fungi.</title>
        <authorList>
            <person name="Eastwood D.C."/>
            <person name="Floudas D."/>
            <person name="Binder M."/>
            <person name="Majcherczyk A."/>
            <person name="Schneider P."/>
            <person name="Aerts A."/>
            <person name="Asiegbu F.O."/>
            <person name="Baker S.E."/>
            <person name="Barry K."/>
            <person name="Bendiksby M."/>
            <person name="Blumentritt M."/>
            <person name="Coutinho P.M."/>
            <person name="Cullen D."/>
            <person name="de Vries R.P."/>
            <person name="Gathman A."/>
            <person name="Goodell B."/>
            <person name="Henrissat B."/>
            <person name="Ihrmark K."/>
            <person name="Kauserud H."/>
            <person name="Kohler A."/>
            <person name="LaButti K."/>
            <person name="Lapidus A."/>
            <person name="Lavin J.L."/>
            <person name="Lee Y.-H."/>
            <person name="Lindquist E."/>
            <person name="Lilly W."/>
            <person name="Lucas S."/>
            <person name="Morin E."/>
            <person name="Murat C."/>
            <person name="Oguiza J.A."/>
            <person name="Park J."/>
            <person name="Pisabarro A.G."/>
            <person name="Riley R."/>
            <person name="Rosling A."/>
            <person name="Salamov A."/>
            <person name="Schmidt O."/>
            <person name="Schmutz J."/>
            <person name="Skrede I."/>
            <person name="Stenlid J."/>
            <person name="Wiebenga A."/>
            <person name="Xie X."/>
            <person name="Kuees U."/>
            <person name="Hibbett D.S."/>
            <person name="Hoffmeister D."/>
            <person name="Hoegberg N."/>
            <person name="Martin F."/>
            <person name="Grigoriev I.V."/>
            <person name="Watkinson S.C."/>
        </authorList>
    </citation>
    <scope>NUCLEOTIDE SEQUENCE [LARGE SCALE GENOMIC DNA]</scope>
    <source>
        <strain evidence="2">strain S7.3</strain>
    </source>
</reference>
<protein>
    <submittedName>
        <fullName evidence="1">Uncharacterized protein</fullName>
    </submittedName>
</protein>
<keyword evidence="2" id="KW-1185">Reference proteome</keyword>
<dbReference type="InParanoid" id="F8PYP8"/>
<sequence>MSKKKSNLLAPEVCSPDLTQFLLGKEARCVKKRRSDQFNLARTKGNQPYKKEKKGPISTIEVTMCSTSQSDNQKKYQWSSQGEYISADNNPHRMVYWLSPIGSDESDSEGNISPAIYQQIQLSPLSIPPESKQLGTPDLPTRNIRPYGSKSDSGLTCWFALASPAPIGAPSNRLRAGASDLYIHYNTLDNLKQAWLHYDYGWTSITDRFERNDGTTVHPLNSCRVLEIRPSNGAPSWILRSTQASYQLQGSRHKSALLPKLEVMTADVTTKS</sequence>
<dbReference type="Proteomes" id="UP000008063">
    <property type="component" value="Unassembled WGS sequence"/>
</dbReference>
<dbReference type="EMBL" id="GL945480">
    <property type="protein sequence ID" value="EGN99011.1"/>
    <property type="molecule type" value="Genomic_DNA"/>
</dbReference>
<accession>F8PYP8</accession>
<organism evidence="2">
    <name type="scientific">Serpula lacrymans var. lacrymans (strain S7.3)</name>
    <name type="common">Dry rot fungus</name>
    <dbReference type="NCBI Taxonomy" id="936435"/>
    <lineage>
        <taxon>Eukaryota</taxon>
        <taxon>Fungi</taxon>
        <taxon>Dikarya</taxon>
        <taxon>Basidiomycota</taxon>
        <taxon>Agaricomycotina</taxon>
        <taxon>Agaricomycetes</taxon>
        <taxon>Agaricomycetidae</taxon>
        <taxon>Boletales</taxon>
        <taxon>Coniophorineae</taxon>
        <taxon>Serpulaceae</taxon>
        <taxon>Serpula</taxon>
    </lineage>
</organism>
<name>F8PYP8_SERL3</name>
<dbReference type="HOGENOM" id="CLU_1023641_0_0_1"/>
<proteinExistence type="predicted"/>
<evidence type="ECO:0000313" key="2">
    <source>
        <dbReference type="Proteomes" id="UP000008063"/>
    </source>
</evidence>
<gene>
    <name evidence="1" type="ORF">SERLA73DRAFT_152754</name>
</gene>
<evidence type="ECO:0000313" key="1">
    <source>
        <dbReference type="EMBL" id="EGN99011.1"/>
    </source>
</evidence>